<organism evidence="2 3">
    <name type="scientific">Rhodanobacter thiooxydans</name>
    <dbReference type="NCBI Taxonomy" id="416169"/>
    <lineage>
        <taxon>Bacteria</taxon>
        <taxon>Pseudomonadati</taxon>
        <taxon>Pseudomonadota</taxon>
        <taxon>Gammaproteobacteria</taxon>
        <taxon>Lysobacterales</taxon>
        <taxon>Rhodanobacteraceae</taxon>
        <taxon>Rhodanobacter</taxon>
    </lineage>
</organism>
<dbReference type="PANTHER" id="PTHR34989:SF1">
    <property type="entry name" value="PROTEIN HDED"/>
    <property type="match status" value="1"/>
</dbReference>
<dbReference type="Proteomes" id="UP000076131">
    <property type="component" value="Unassembled WGS sequence"/>
</dbReference>
<dbReference type="PANTHER" id="PTHR34989">
    <property type="entry name" value="PROTEIN HDED"/>
    <property type="match status" value="1"/>
</dbReference>
<feature type="transmembrane region" description="Helical" evidence="1">
    <location>
        <begin position="133"/>
        <end position="152"/>
    </location>
</feature>
<keyword evidence="3" id="KW-1185">Reference proteome</keyword>
<comment type="caution">
    <text evidence="2">The sequence shown here is derived from an EMBL/GenBank/DDBJ whole genome shotgun (WGS) entry which is preliminary data.</text>
</comment>
<dbReference type="eggNOG" id="COG3247">
    <property type="taxonomic scope" value="Bacteria"/>
</dbReference>
<gene>
    <name evidence="2" type="ORF">RHOFW104T7_02900</name>
</gene>
<keyword evidence="1" id="KW-1133">Transmembrane helix</keyword>
<feature type="transmembrane region" description="Helical" evidence="1">
    <location>
        <begin position="21"/>
        <end position="42"/>
    </location>
</feature>
<feature type="transmembrane region" description="Helical" evidence="1">
    <location>
        <begin position="79"/>
        <end position="97"/>
    </location>
</feature>
<dbReference type="EMBL" id="LVJS01000141">
    <property type="protein sequence ID" value="KZC21975.1"/>
    <property type="molecule type" value="Genomic_DNA"/>
</dbReference>
<protein>
    <recommendedName>
        <fullName evidence="4">HdeD protein</fullName>
    </recommendedName>
</protein>
<sequence length="184" mass="19496">MATTSAIKNNAKSNAVPGSGWIIAWGLLLIIAGVLALLMPAIAALATALYFGWLLIFGGVFEIAYAIKTRARRGFGWKLFSGLLTLALGIAILVMPVVGVASLALLVGGFLLLGGVARSILAFQLKPLPRWGWVLVDGLLSIVLAILILLGWPESSLAFIGLLTGFWLIFTGIWRVALGNELRA</sequence>
<dbReference type="STRING" id="416169.RHOFW104T7_02900"/>
<feature type="transmembrane region" description="Helical" evidence="1">
    <location>
        <begin position="158"/>
        <end position="178"/>
    </location>
</feature>
<accession>A0A154QCP7</accession>
<evidence type="ECO:0008006" key="4">
    <source>
        <dbReference type="Google" id="ProtNLM"/>
    </source>
</evidence>
<dbReference type="RefSeq" id="WP_008437980.1">
    <property type="nucleotide sequence ID" value="NZ_LVJS01000141.1"/>
</dbReference>
<name>A0A154QCP7_9GAMM</name>
<evidence type="ECO:0000313" key="2">
    <source>
        <dbReference type="EMBL" id="KZC21975.1"/>
    </source>
</evidence>
<dbReference type="InterPro" id="IPR052712">
    <property type="entry name" value="Acid_resist_chaperone_HdeD"/>
</dbReference>
<reference evidence="2 3" key="1">
    <citation type="journal article" date="2016" name="MBio">
        <title>Lateral Gene Transfer in a Heavy Metal-Contaminated-Groundwater Microbial Community.</title>
        <authorList>
            <person name="Hemme C.L."/>
            <person name="Green S.J."/>
            <person name="Rishishwar L."/>
            <person name="Prakash O."/>
            <person name="Pettenato A."/>
            <person name="Chakraborty R."/>
            <person name="Deutschbauer A.M."/>
            <person name="Van Nostrand J.D."/>
            <person name="Wu L."/>
            <person name="He Z."/>
            <person name="Jordan I.K."/>
            <person name="Hazen T.C."/>
            <person name="Arkin A.P."/>
            <person name="Kostka J.E."/>
            <person name="Zhou J."/>
        </authorList>
    </citation>
    <scope>NUCLEOTIDE SEQUENCE [LARGE SCALE GENOMIC DNA]</scope>
    <source>
        <strain evidence="2 3">FW104-T7</strain>
    </source>
</reference>
<dbReference type="AlphaFoldDB" id="A0A154QCP7"/>
<dbReference type="Pfam" id="PF03729">
    <property type="entry name" value="DUF308"/>
    <property type="match status" value="2"/>
</dbReference>
<dbReference type="GO" id="GO:0005886">
    <property type="term" value="C:plasma membrane"/>
    <property type="evidence" value="ECO:0007669"/>
    <property type="project" value="TreeGrafter"/>
</dbReference>
<keyword evidence="1" id="KW-0812">Transmembrane</keyword>
<dbReference type="InterPro" id="IPR005325">
    <property type="entry name" value="DUF308_memb"/>
</dbReference>
<feature type="transmembrane region" description="Helical" evidence="1">
    <location>
        <begin position="103"/>
        <end position="121"/>
    </location>
</feature>
<keyword evidence="1" id="KW-0472">Membrane</keyword>
<feature type="transmembrane region" description="Helical" evidence="1">
    <location>
        <begin position="48"/>
        <end position="67"/>
    </location>
</feature>
<evidence type="ECO:0000313" key="3">
    <source>
        <dbReference type="Proteomes" id="UP000076131"/>
    </source>
</evidence>
<proteinExistence type="predicted"/>
<evidence type="ECO:0000256" key="1">
    <source>
        <dbReference type="SAM" id="Phobius"/>
    </source>
</evidence>